<evidence type="ECO:0000313" key="4">
    <source>
        <dbReference type="Proteomes" id="UP000054976"/>
    </source>
</evidence>
<comment type="caution">
    <text evidence="3">The sequence shown here is derived from an EMBL/GenBank/DDBJ whole genome shotgun (WGS) entry which is preliminary data.</text>
</comment>
<comment type="similarity">
    <text evidence="1">Belongs to the sulfur carrier protein TusA family.</text>
</comment>
<keyword evidence="3" id="KW-0808">Transferase</keyword>
<dbReference type="InterPro" id="IPR036868">
    <property type="entry name" value="TusA-like_sf"/>
</dbReference>
<dbReference type="OrthoDB" id="9801500at2"/>
<dbReference type="PANTHER" id="PTHR33279">
    <property type="entry name" value="SULFUR CARRIER PROTEIN YEDF-RELATED"/>
    <property type="match status" value="1"/>
</dbReference>
<dbReference type="SUPFAM" id="SSF64307">
    <property type="entry name" value="SirA-like"/>
    <property type="match status" value="1"/>
</dbReference>
<dbReference type="AlphaFoldDB" id="A0A0U9HYB0"/>
<proteinExistence type="inferred from homology"/>
<dbReference type="PROSITE" id="PS01148">
    <property type="entry name" value="UPF0033"/>
    <property type="match status" value="1"/>
</dbReference>
<accession>A0A0U9HYB0</accession>
<reference evidence="4" key="1">
    <citation type="submission" date="2016-01" db="EMBL/GenBank/DDBJ databases">
        <title>Draft genome sequence of Thermodesulfovibrio aggregans strain TGE-P1.</title>
        <authorList>
            <person name="Sekiguchi Y."/>
            <person name="Ohashi A."/>
            <person name="Matsuura N."/>
            <person name="Tourlousse M.D."/>
        </authorList>
    </citation>
    <scope>NUCLEOTIDE SEQUENCE [LARGE SCALE GENOMIC DNA]</scope>
    <source>
        <strain evidence="4">TGE-P1</strain>
    </source>
</reference>
<protein>
    <submittedName>
        <fullName evidence="3">TusA-related sulfurtransferase</fullName>
    </submittedName>
</protein>
<dbReference type="RefSeq" id="WP_059176429.1">
    <property type="nucleotide sequence ID" value="NZ_BCNO01000001.1"/>
</dbReference>
<dbReference type="Proteomes" id="UP000054976">
    <property type="component" value="Unassembled WGS sequence"/>
</dbReference>
<evidence type="ECO:0000256" key="1">
    <source>
        <dbReference type="ARBA" id="ARBA00008984"/>
    </source>
</evidence>
<gene>
    <name evidence="3" type="ORF">TAGGR_11229</name>
</gene>
<dbReference type="EMBL" id="BCNO01000001">
    <property type="protein sequence ID" value="GAQ95029.1"/>
    <property type="molecule type" value="Genomic_DNA"/>
</dbReference>
<evidence type="ECO:0000259" key="2">
    <source>
        <dbReference type="PROSITE" id="PS01148"/>
    </source>
</evidence>
<dbReference type="STRING" id="86166.TAGGR_11229"/>
<dbReference type="CDD" id="cd00291">
    <property type="entry name" value="SirA_YedF_YeeD"/>
    <property type="match status" value="1"/>
</dbReference>
<dbReference type="Gene3D" id="3.30.110.40">
    <property type="entry name" value="TusA-like domain"/>
    <property type="match status" value="1"/>
</dbReference>
<dbReference type="GO" id="GO:0016740">
    <property type="term" value="F:transferase activity"/>
    <property type="evidence" value="ECO:0007669"/>
    <property type="project" value="UniProtKB-KW"/>
</dbReference>
<evidence type="ECO:0000313" key="3">
    <source>
        <dbReference type="EMBL" id="GAQ95029.1"/>
    </source>
</evidence>
<name>A0A0U9HYB0_9BACT</name>
<sequence>MAVILLDARGLKCPQPTIQMTIKALKMKKGDILEVIADCPTFENDVKNWCRRNNKTLLWIRDEGNGVKRCQVQF</sequence>
<keyword evidence="4" id="KW-1185">Reference proteome</keyword>
<dbReference type="InterPro" id="IPR001455">
    <property type="entry name" value="TusA-like"/>
</dbReference>
<dbReference type="Pfam" id="PF01206">
    <property type="entry name" value="TusA"/>
    <property type="match status" value="1"/>
</dbReference>
<feature type="domain" description="UPF0033" evidence="2">
    <location>
        <begin position="6"/>
        <end position="30"/>
    </location>
</feature>
<dbReference type="PANTHER" id="PTHR33279:SF6">
    <property type="entry name" value="SULFUR CARRIER PROTEIN YEDF-RELATED"/>
    <property type="match status" value="1"/>
</dbReference>
<organism evidence="3 4">
    <name type="scientific">Thermodesulfovibrio aggregans</name>
    <dbReference type="NCBI Taxonomy" id="86166"/>
    <lineage>
        <taxon>Bacteria</taxon>
        <taxon>Pseudomonadati</taxon>
        <taxon>Nitrospirota</taxon>
        <taxon>Thermodesulfovibrionia</taxon>
        <taxon>Thermodesulfovibrionales</taxon>
        <taxon>Thermodesulfovibrionaceae</taxon>
        <taxon>Thermodesulfovibrio</taxon>
    </lineage>
</organism>